<reference evidence="1 2" key="1">
    <citation type="submission" date="2012-05" db="EMBL/GenBank/DDBJ databases">
        <title>Recombination and specialization in a pathogen metapopulation.</title>
        <authorList>
            <person name="Gardiner A."/>
            <person name="Kemen E."/>
            <person name="Schultz-Larsen T."/>
            <person name="MacLean D."/>
            <person name="Van Oosterhout C."/>
            <person name="Jones J.D.G."/>
        </authorList>
    </citation>
    <scope>NUCLEOTIDE SEQUENCE [LARGE SCALE GENOMIC DNA]</scope>
    <source>
        <strain evidence="1 2">Ac Nc2</strain>
    </source>
</reference>
<dbReference type="AlphaFoldDB" id="A0A024FWS7"/>
<dbReference type="InParanoid" id="A0A024FWS7"/>
<dbReference type="Proteomes" id="UP000053237">
    <property type="component" value="Unassembled WGS sequence"/>
</dbReference>
<organism evidence="1 2">
    <name type="scientific">Albugo candida</name>
    <dbReference type="NCBI Taxonomy" id="65357"/>
    <lineage>
        <taxon>Eukaryota</taxon>
        <taxon>Sar</taxon>
        <taxon>Stramenopiles</taxon>
        <taxon>Oomycota</taxon>
        <taxon>Peronosporomycetes</taxon>
        <taxon>Albuginales</taxon>
        <taxon>Albuginaceae</taxon>
        <taxon>Albugo</taxon>
    </lineage>
</organism>
<comment type="caution">
    <text evidence="1">The sequence shown here is derived from an EMBL/GenBank/DDBJ whole genome shotgun (WGS) entry which is preliminary data.</text>
</comment>
<gene>
    <name evidence="1" type="ORF">BN9_128300</name>
</gene>
<keyword evidence="2" id="KW-1185">Reference proteome</keyword>
<name>A0A024FWS7_9STRA</name>
<dbReference type="EMBL" id="CAIX01000982">
    <property type="protein sequence ID" value="CCI11377.1"/>
    <property type="molecule type" value="Genomic_DNA"/>
</dbReference>
<protein>
    <submittedName>
        <fullName evidence="1">Uncharacterized protein</fullName>
    </submittedName>
</protein>
<accession>A0A024FWS7</accession>
<evidence type="ECO:0000313" key="2">
    <source>
        <dbReference type="Proteomes" id="UP000053237"/>
    </source>
</evidence>
<evidence type="ECO:0000313" key="1">
    <source>
        <dbReference type="EMBL" id="CCI11377.1"/>
    </source>
</evidence>
<proteinExistence type="predicted"/>
<sequence length="584" mass="67481">MEFQMHKCICDQACLKRPIRFSKAKDALLYRISKFDENIDSINFPRCVSLFNMLQALDSWDSFQLIFHSIVEWNTQSENLCAGLLIIQIATMCSLRRIGIFALVQTCLLHGSCEFTVTATELAFWRIYSKCNINYLGRRGYAPKLQTLGELKLAPDSKEYTYVTYGEVVQHQLEELPIASGSRYYNRIPLIGSNVQSNDEVVCLVQRYHLAEQECRTCLRQKNKFRPLREFHVWHDGSDYVLFVLHTSHAKKDIIEACTITDACAEFSNVYHDQVCREVHNREVSKYPETEHMQCLQTSFHAESEEFYAYKGEEVYFRLSMMDLSESDGRFMHFLNTGIHYKQQAFLLLWSTDPLGPSELSPSEKYSYKKVIMKKCYKNYDALLDKSPIVNVISANLPAVSVTIPLSSNCVVAYEKFHGRCNECIGATYYNSQSLTSKTFLFRFTADKKEKFGTCILEKNTNTCTRFVVVPNEICDHEILEQSMGKNVLSQNEVLPGPIAVRVNCLEIECLTCLVLRYEIVTVQSRRSFGSNCPIILCDEFLARSYTLWCKISRRGRILVREVIDKWKHLCRSEWLASEKSCIE</sequence>